<evidence type="ECO:0000313" key="16">
    <source>
        <dbReference type="EMBL" id="GMM38604.1"/>
    </source>
</evidence>
<sequence length="442" mass="49260">MLSQRILKQTGSTAVYLARRPALVQTARLFSNTASQFNENKESSKNNKQNGDAPPPPPGKTPIQVFFDVFKKEWEKSSELKDEIKALQDATGKMGESDAFKRAKVAYEKAQKGSSVVGSTLKKTGEKIGDVAEAAWESEVGKSTRKVVGKTAEVVDEAFEPVRKTQAYKDISEVIDDGSSNAYGGFVTKEHRRKKREQEILSGKRRVIKSNDEAPTALVTTDYKVSNPGFGERWENFKATTAVGRLLSDVRLKWDESENGLISLIRTISEKIGGFFAETERARVIRQFKLMDPTFNTEDFTKNLRDYIIPEVLEGYAKGDEKVLKNWLSEAPFNVWNASTKQYRDKGLYADGKVLDVRGIDILSAKLLPPADVPVVVVSCRAQEINIYRDAKSGNVVAGTESDIMLSTYAIVFTRIPEEMGNKETEGWKIIELARGASRSFT</sequence>
<dbReference type="InterPro" id="IPR007379">
    <property type="entry name" value="Tim44-like_dom"/>
</dbReference>
<evidence type="ECO:0000256" key="7">
    <source>
        <dbReference type="ARBA" id="ARBA00022927"/>
    </source>
</evidence>
<evidence type="ECO:0000256" key="6">
    <source>
        <dbReference type="ARBA" id="ARBA00022840"/>
    </source>
</evidence>
<evidence type="ECO:0000256" key="11">
    <source>
        <dbReference type="ARBA" id="ARBA00023136"/>
    </source>
</evidence>
<dbReference type="GO" id="GO:0005524">
    <property type="term" value="F:ATP binding"/>
    <property type="evidence" value="ECO:0007669"/>
    <property type="project" value="UniProtKB-KW"/>
</dbReference>
<keyword evidence="9 13" id="KW-0811">Translocation</keyword>
<dbReference type="Pfam" id="PF04280">
    <property type="entry name" value="Tim44"/>
    <property type="match status" value="1"/>
</dbReference>
<evidence type="ECO:0000256" key="2">
    <source>
        <dbReference type="ARBA" id="ARBA00009597"/>
    </source>
</evidence>
<evidence type="ECO:0000256" key="14">
    <source>
        <dbReference type="SAM" id="MobiDB-lite"/>
    </source>
</evidence>
<reference evidence="16 17" key="1">
    <citation type="journal article" date="2023" name="Elife">
        <title>Identification of key yeast species and microbe-microbe interactions impacting larval growth of Drosophila in the wild.</title>
        <authorList>
            <person name="Mure A."/>
            <person name="Sugiura Y."/>
            <person name="Maeda R."/>
            <person name="Honda K."/>
            <person name="Sakurai N."/>
            <person name="Takahashi Y."/>
            <person name="Watada M."/>
            <person name="Katoh T."/>
            <person name="Gotoh A."/>
            <person name="Gotoh Y."/>
            <person name="Taniguchi I."/>
            <person name="Nakamura K."/>
            <person name="Hayashi T."/>
            <person name="Katayama T."/>
            <person name="Uemura T."/>
            <person name="Hattori Y."/>
        </authorList>
    </citation>
    <scope>NUCLEOTIDE SEQUENCE [LARGE SCALE GENOMIC DNA]</scope>
    <source>
        <strain evidence="16 17">SC-9</strain>
    </source>
</reference>
<dbReference type="SUPFAM" id="SSF54427">
    <property type="entry name" value="NTF2-like"/>
    <property type="match status" value="1"/>
</dbReference>
<evidence type="ECO:0000256" key="5">
    <source>
        <dbReference type="ARBA" id="ARBA00022792"/>
    </source>
</evidence>
<feature type="region of interest" description="Disordered" evidence="14">
    <location>
        <begin position="37"/>
        <end position="62"/>
    </location>
</feature>
<feature type="domain" description="Tim44-like" evidence="15">
    <location>
        <begin position="281"/>
        <end position="435"/>
    </location>
</feature>
<keyword evidence="5 13" id="KW-0999">Mitochondrion inner membrane</keyword>
<protein>
    <recommendedName>
        <fullName evidence="12 13">Mitochondrial import inner membrane translocase subunit TIM44</fullName>
    </recommendedName>
</protein>
<dbReference type="PANTHER" id="PTHR10721">
    <property type="entry name" value="MITOCHONDRIAL IMPORT INNER MEMBRANE TRANSLOCASE SUBUNIT TIM44"/>
    <property type="match status" value="1"/>
</dbReference>
<comment type="similarity">
    <text evidence="2 13">Belongs to the Tim44 family.</text>
</comment>
<dbReference type="InterPro" id="IPR017303">
    <property type="entry name" value="Tim44"/>
</dbReference>
<dbReference type="EMBL" id="BTFZ01000020">
    <property type="protein sequence ID" value="GMM38604.1"/>
    <property type="molecule type" value="Genomic_DNA"/>
</dbReference>
<comment type="caution">
    <text evidence="16">The sequence shown here is derived from an EMBL/GenBank/DDBJ whole genome shotgun (WGS) entry which is preliminary data.</text>
</comment>
<proteinExistence type="inferred from homology"/>
<accession>A0AAV5QV58</accession>
<comment type="subcellular location">
    <subcellularLocation>
        <location evidence="1">Mitochondrion inner membrane</location>
        <topology evidence="1">Peripheral membrane protein</topology>
    </subcellularLocation>
</comment>
<dbReference type="AlphaFoldDB" id="A0AAV5QV58"/>
<comment type="function">
    <text evidence="13">Essential component of the PAM complex, a complex required for the translocation of transit peptide-containing proteins from the inner membrane into the mitochondrial matrix in an ATP-dependent manner.</text>
</comment>
<keyword evidence="7 13" id="KW-0653">Protein transport</keyword>
<organism evidence="16 17">
    <name type="scientific">Saccharomycopsis crataegensis</name>
    <dbReference type="NCBI Taxonomy" id="43959"/>
    <lineage>
        <taxon>Eukaryota</taxon>
        <taxon>Fungi</taxon>
        <taxon>Dikarya</taxon>
        <taxon>Ascomycota</taxon>
        <taxon>Saccharomycotina</taxon>
        <taxon>Saccharomycetes</taxon>
        <taxon>Saccharomycopsidaceae</taxon>
        <taxon>Saccharomycopsis</taxon>
    </lineage>
</organism>
<evidence type="ECO:0000256" key="13">
    <source>
        <dbReference type="PIRNR" id="PIRNR037871"/>
    </source>
</evidence>
<dbReference type="GO" id="GO:0005743">
    <property type="term" value="C:mitochondrial inner membrane"/>
    <property type="evidence" value="ECO:0007669"/>
    <property type="project" value="UniProtKB-SubCell"/>
</dbReference>
<evidence type="ECO:0000256" key="9">
    <source>
        <dbReference type="ARBA" id="ARBA00023010"/>
    </source>
</evidence>
<gene>
    <name evidence="16" type="ORF">DASC09_059430</name>
</gene>
<dbReference type="GeneID" id="90076592"/>
<evidence type="ECO:0000256" key="12">
    <source>
        <dbReference type="ARBA" id="ARBA00074309"/>
    </source>
</evidence>
<evidence type="ECO:0000256" key="8">
    <source>
        <dbReference type="ARBA" id="ARBA00022946"/>
    </source>
</evidence>
<dbReference type="GO" id="GO:0051087">
    <property type="term" value="F:protein-folding chaperone binding"/>
    <property type="evidence" value="ECO:0007669"/>
    <property type="project" value="InterPro"/>
</dbReference>
<keyword evidence="4" id="KW-0547">Nucleotide-binding</keyword>
<dbReference type="InterPro" id="IPR032710">
    <property type="entry name" value="NTF2-like_dom_sf"/>
</dbReference>
<dbReference type="FunFam" id="3.10.450.240:FF:000002">
    <property type="entry name" value="Mitochondrial import inner membrane translocase subunit TIM44"/>
    <property type="match status" value="1"/>
</dbReference>
<keyword evidence="17" id="KW-1185">Reference proteome</keyword>
<keyword evidence="3 13" id="KW-0813">Transport</keyword>
<evidence type="ECO:0000256" key="1">
    <source>
        <dbReference type="ARBA" id="ARBA00004637"/>
    </source>
</evidence>
<evidence type="ECO:0000313" key="17">
    <source>
        <dbReference type="Proteomes" id="UP001360560"/>
    </source>
</evidence>
<dbReference type="Gene3D" id="3.10.450.240">
    <property type="match status" value="1"/>
</dbReference>
<dbReference type="PANTHER" id="PTHR10721:SF1">
    <property type="entry name" value="MITOCHONDRIAL IMPORT INNER MEMBRANE TRANSLOCASE SUBUNIT TIM44"/>
    <property type="match status" value="1"/>
</dbReference>
<dbReference type="InterPro" id="IPR039544">
    <property type="entry name" value="Tim44-like"/>
</dbReference>
<evidence type="ECO:0000256" key="10">
    <source>
        <dbReference type="ARBA" id="ARBA00023128"/>
    </source>
</evidence>
<dbReference type="RefSeq" id="XP_064855599.1">
    <property type="nucleotide sequence ID" value="XM_064999527.1"/>
</dbReference>
<dbReference type="SMART" id="SM00978">
    <property type="entry name" value="Tim44"/>
    <property type="match status" value="1"/>
</dbReference>
<evidence type="ECO:0000256" key="3">
    <source>
        <dbReference type="ARBA" id="ARBA00022448"/>
    </source>
</evidence>
<evidence type="ECO:0000259" key="15">
    <source>
        <dbReference type="SMART" id="SM00978"/>
    </source>
</evidence>
<keyword evidence="10 13" id="KW-0496">Mitochondrion</keyword>
<dbReference type="Proteomes" id="UP001360560">
    <property type="component" value="Unassembled WGS sequence"/>
</dbReference>
<keyword evidence="11 13" id="KW-0472">Membrane</keyword>
<name>A0AAV5QV58_9ASCO</name>
<dbReference type="PIRSF" id="PIRSF037871">
    <property type="entry name" value="TIM44"/>
    <property type="match status" value="1"/>
</dbReference>
<dbReference type="GO" id="GO:0030150">
    <property type="term" value="P:protein import into mitochondrial matrix"/>
    <property type="evidence" value="ECO:0007669"/>
    <property type="project" value="InterPro"/>
</dbReference>
<evidence type="ECO:0000256" key="4">
    <source>
        <dbReference type="ARBA" id="ARBA00022741"/>
    </source>
</evidence>
<keyword evidence="6" id="KW-0067">ATP-binding</keyword>
<keyword evidence="8" id="KW-0809">Transit peptide</keyword>